<accession>A0A386KDW7</accession>
<protein>
    <submittedName>
        <fullName evidence="2">Uncharacterized protein</fullName>
    </submittedName>
</protein>
<feature type="region of interest" description="Disordered" evidence="1">
    <location>
        <begin position="62"/>
        <end position="82"/>
    </location>
</feature>
<proteinExistence type="predicted"/>
<evidence type="ECO:0000313" key="2">
    <source>
        <dbReference type="EMBL" id="AYD82390.1"/>
    </source>
</evidence>
<keyword evidence="3" id="KW-1185">Reference proteome</keyword>
<sequence length="128" mass="14965">MKLGRQKYKVLRHRAGDYDDDGLWTGDVWEEIEVRASYHGGLFWNSTRYSTTGEISKQAISVRSDDPLYQSSPNEDDQEGGHLADIFIDEDGVHWKVMDCRKYKNLRATKHWEAMCVRLDESEIPRKK</sequence>
<name>A0A386KDW7_9CAUD</name>
<evidence type="ECO:0000256" key="1">
    <source>
        <dbReference type="SAM" id="MobiDB-lite"/>
    </source>
</evidence>
<organism evidence="2 3">
    <name type="scientific">Acinetobacter phage vB_AbaM_B09_Aci05</name>
    <dbReference type="NCBI Taxonomy" id="2315458"/>
    <lineage>
        <taxon>Viruses</taxon>
        <taxon>Duplodnaviria</taxon>
        <taxon>Heunggongvirae</taxon>
        <taxon>Uroviricota</taxon>
        <taxon>Caudoviricetes</taxon>
        <taxon>Saclayvirus</taxon>
        <taxon>Saclayvirus Aci05</taxon>
    </lineage>
</organism>
<evidence type="ECO:0000313" key="3">
    <source>
        <dbReference type="Proteomes" id="UP000269940"/>
    </source>
</evidence>
<gene>
    <name evidence="2" type="ORF">Aci05_035</name>
</gene>
<dbReference type="Proteomes" id="UP000269940">
    <property type="component" value="Segment"/>
</dbReference>
<dbReference type="EMBL" id="MH746814">
    <property type="protein sequence ID" value="AYD82390.1"/>
    <property type="molecule type" value="Genomic_DNA"/>
</dbReference>
<reference evidence="2 3" key="1">
    <citation type="submission" date="2018-08" db="EMBL/GenBank/DDBJ databases">
        <title>Complete genome sequence of five Acinetobacter baumannii phages from Abidjan, Cote d'Ivoire.</title>
        <authorList>
            <person name="Essoh C."/>
            <person name="Vernadet J.-P."/>
            <person name="Vergnaud G."/>
            <person name="Resch G."/>
            <person name="Pourcel C."/>
        </authorList>
    </citation>
    <scope>NUCLEOTIDE SEQUENCE [LARGE SCALE GENOMIC DNA]</scope>
</reference>